<dbReference type="STRING" id="447689.BA195_06755"/>
<evidence type="ECO:0000313" key="2">
    <source>
        <dbReference type="Proteomes" id="UP000093186"/>
    </source>
</evidence>
<proteinExistence type="predicted"/>
<reference evidence="1 2" key="1">
    <citation type="submission" date="2016-06" db="EMBL/GenBank/DDBJ databases">
        <title>Draft Genome Sequence of Tenacibaculum soleae UCD-KL19.</title>
        <authorList>
            <person name="Eisen J.A."/>
            <person name="Coil D.A."/>
            <person name="Lujan K.M."/>
        </authorList>
    </citation>
    <scope>NUCLEOTIDE SEQUENCE [LARGE SCALE GENOMIC DNA]</scope>
    <source>
        <strain evidence="1 2">UCD-KL19</strain>
    </source>
</reference>
<evidence type="ECO:0000313" key="1">
    <source>
        <dbReference type="EMBL" id="OCK44371.1"/>
    </source>
</evidence>
<protein>
    <submittedName>
        <fullName evidence="1">Uncharacterized protein</fullName>
    </submittedName>
</protein>
<organism evidence="1 2">
    <name type="scientific">Tenacibaculum soleae</name>
    <dbReference type="NCBI Taxonomy" id="447689"/>
    <lineage>
        <taxon>Bacteria</taxon>
        <taxon>Pseudomonadati</taxon>
        <taxon>Bacteroidota</taxon>
        <taxon>Flavobacteriia</taxon>
        <taxon>Flavobacteriales</taxon>
        <taxon>Flavobacteriaceae</taxon>
        <taxon>Tenacibaculum</taxon>
    </lineage>
</organism>
<dbReference type="RefSeq" id="WP_068703677.1">
    <property type="nucleotide sequence ID" value="NZ_MAKX01000001.1"/>
</dbReference>
<dbReference type="AlphaFoldDB" id="A0A1B9Y3T7"/>
<gene>
    <name evidence="1" type="ORF">BA195_06755</name>
</gene>
<name>A0A1B9Y3T7_9FLAO</name>
<sequence>MNQQQKANLYQLKIKSQLADLVLQIATSNGFLQYYFKILPKCKTQKDAFELVNLIYYLLFNEYKYTGYNSFRQVKNKYLKNGSSK</sequence>
<accession>A0A1B9Y3T7</accession>
<keyword evidence="2" id="KW-1185">Reference proteome</keyword>
<dbReference type="Proteomes" id="UP000093186">
    <property type="component" value="Unassembled WGS sequence"/>
</dbReference>
<dbReference type="EMBL" id="MAKX01000001">
    <property type="protein sequence ID" value="OCK44371.1"/>
    <property type="molecule type" value="Genomic_DNA"/>
</dbReference>
<dbReference type="OrthoDB" id="1451250at2"/>
<comment type="caution">
    <text evidence="1">The sequence shown here is derived from an EMBL/GenBank/DDBJ whole genome shotgun (WGS) entry which is preliminary data.</text>
</comment>